<gene>
    <name evidence="2" type="ORF">D3226_02690</name>
</gene>
<dbReference type="NCBIfam" id="NF033745">
    <property type="entry name" value="class_C_sortase"/>
    <property type="match status" value="1"/>
</dbReference>
<protein>
    <submittedName>
        <fullName evidence="2">Class C sortase</fullName>
    </submittedName>
</protein>
<evidence type="ECO:0000256" key="1">
    <source>
        <dbReference type="ARBA" id="ARBA00022801"/>
    </source>
</evidence>
<keyword evidence="3" id="KW-1185">Reference proteome</keyword>
<organism evidence="2 3">
    <name type="scientific">Leucobacter chromiireducens subsp. chromiireducens</name>
    <dbReference type="NCBI Taxonomy" id="660067"/>
    <lineage>
        <taxon>Bacteria</taxon>
        <taxon>Bacillati</taxon>
        <taxon>Actinomycetota</taxon>
        <taxon>Actinomycetes</taxon>
        <taxon>Micrococcales</taxon>
        <taxon>Microbacteriaceae</taxon>
        <taxon>Leucobacter</taxon>
    </lineage>
</organism>
<dbReference type="InterPro" id="IPR042002">
    <property type="entry name" value="Sortase_C"/>
</dbReference>
<dbReference type="SUPFAM" id="SSF63817">
    <property type="entry name" value="Sortase"/>
    <property type="match status" value="1"/>
</dbReference>
<dbReference type="Gene3D" id="2.40.260.10">
    <property type="entry name" value="Sortase"/>
    <property type="match status" value="1"/>
</dbReference>
<dbReference type="InterPro" id="IPR023365">
    <property type="entry name" value="Sortase_dom-sf"/>
</dbReference>
<dbReference type="InterPro" id="IPR005754">
    <property type="entry name" value="Sortase"/>
</dbReference>
<keyword evidence="1" id="KW-0378">Hydrolase</keyword>
<dbReference type="EMBL" id="QYAD01000001">
    <property type="protein sequence ID" value="MBL3688868.1"/>
    <property type="molecule type" value="Genomic_DNA"/>
</dbReference>
<proteinExistence type="predicted"/>
<dbReference type="NCBIfam" id="TIGR01076">
    <property type="entry name" value="sortase_fam"/>
    <property type="match status" value="1"/>
</dbReference>
<dbReference type="Proteomes" id="UP001646141">
    <property type="component" value="Unassembled WGS sequence"/>
</dbReference>
<dbReference type="Pfam" id="PF04203">
    <property type="entry name" value="Sortase"/>
    <property type="match status" value="1"/>
</dbReference>
<evidence type="ECO:0000313" key="3">
    <source>
        <dbReference type="Proteomes" id="UP001646141"/>
    </source>
</evidence>
<dbReference type="CDD" id="cd05827">
    <property type="entry name" value="Sortase_C"/>
    <property type="match status" value="1"/>
</dbReference>
<name>A0ABS1SLA7_9MICO</name>
<reference evidence="2 3" key="1">
    <citation type="submission" date="2018-09" db="EMBL/GenBank/DDBJ databases">
        <title>Comparative genomics of Leucobacter spp.</title>
        <authorList>
            <person name="Reis A.C."/>
            <person name="Kolvenbach B.A."/>
            <person name="Corvini P.F.X."/>
            <person name="Nunes O.C."/>
        </authorList>
    </citation>
    <scope>NUCLEOTIDE SEQUENCE [LARGE SCALE GENOMIC DNA]</scope>
    <source>
        <strain evidence="2 3">L-1</strain>
    </source>
</reference>
<comment type="caution">
    <text evidence="2">The sequence shown here is derived from an EMBL/GenBank/DDBJ whole genome shotgun (WGS) entry which is preliminary data.</text>
</comment>
<sequence length="287" mass="30177">MVLFVALLALAGIALIQAPSIATWYSQLEYSREIVGLNRDTGAGDVTTRAAELAAARSYNEGLTGAAVVAAGQRIPQAVSDTDGADYDGLLASDASGLMARIKIPKIDVDLPIYHGTSDDVLQQGVGHLEGTALPVGGPTTHTVLTGHRGLAKAELFNNLDQLTPGDTFTIEVWGEVLTYRVAETKVVQPDETESLYPVFGKDLATLITCTPLGINTHRILVTGERVTPTPQRDLDAAGAEPTIPGFPWWAVWSAAGVLGVAGYVTATCRVRGTAALKNSHAAHARV</sequence>
<evidence type="ECO:0000313" key="2">
    <source>
        <dbReference type="EMBL" id="MBL3688868.1"/>
    </source>
</evidence>
<accession>A0ABS1SLA7</accession>